<feature type="non-terminal residue" evidence="2">
    <location>
        <position position="1"/>
    </location>
</feature>
<feature type="compositionally biased region" description="Basic residues" evidence="1">
    <location>
        <begin position="260"/>
        <end position="282"/>
    </location>
</feature>
<accession>A0A6J4JNI9</accession>
<organism evidence="2">
    <name type="scientific">uncultured Acetobacteraceae bacterium</name>
    <dbReference type="NCBI Taxonomy" id="169975"/>
    <lineage>
        <taxon>Bacteria</taxon>
        <taxon>Pseudomonadati</taxon>
        <taxon>Pseudomonadota</taxon>
        <taxon>Alphaproteobacteria</taxon>
        <taxon>Acetobacterales</taxon>
        <taxon>Acetobacteraceae</taxon>
        <taxon>environmental samples</taxon>
    </lineage>
</organism>
<feature type="compositionally biased region" description="Basic residues" evidence="1">
    <location>
        <begin position="37"/>
        <end position="54"/>
    </location>
</feature>
<feature type="compositionally biased region" description="Low complexity" evidence="1">
    <location>
        <begin position="27"/>
        <end position="36"/>
    </location>
</feature>
<dbReference type="EMBL" id="CADCTL010000291">
    <property type="protein sequence ID" value="CAA9283075.1"/>
    <property type="molecule type" value="Genomic_DNA"/>
</dbReference>
<evidence type="ECO:0000256" key="1">
    <source>
        <dbReference type="SAM" id="MobiDB-lite"/>
    </source>
</evidence>
<gene>
    <name evidence="2" type="ORF">AVDCRST_MAG04-3887</name>
</gene>
<feature type="compositionally biased region" description="Basic and acidic residues" evidence="1">
    <location>
        <begin position="83"/>
        <end position="92"/>
    </location>
</feature>
<reference evidence="2" key="1">
    <citation type="submission" date="2020-02" db="EMBL/GenBank/DDBJ databases">
        <authorList>
            <person name="Meier V. D."/>
        </authorList>
    </citation>
    <scope>NUCLEOTIDE SEQUENCE</scope>
    <source>
        <strain evidence="2">AVDCRST_MAG04</strain>
    </source>
</reference>
<name>A0A6J4JNI9_9PROT</name>
<feature type="non-terminal residue" evidence="2">
    <location>
        <position position="333"/>
    </location>
</feature>
<feature type="region of interest" description="Disordered" evidence="1">
    <location>
        <begin position="1"/>
        <end position="158"/>
    </location>
</feature>
<evidence type="ECO:0000313" key="2">
    <source>
        <dbReference type="EMBL" id="CAA9283075.1"/>
    </source>
</evidence>
<protein>
    <submittedName>
        <fullName evidence="2">BUG/TctC family periplasmic protein</fullName>
    </submittedName>
</protein>
<feature type="region of interest" description="Disordered" evidence="1">
    <location>
        <begin position="178"/>
        <end position="333"/>
    </location>
</feature>
<dbReference type="AlphaFoldDB" id="A0A6J4JNI9"/>
<sequence length="333" mass="34920">VTSHAPVGAPLVGAGPVRALPGPCPSARAAVAAGHAGAHHRSRCAGRHHRHHGPALRAAPASALGRPGGRREPVWRRGHHRHPGGDPRRAGRPDPALGQHRAAGDRLLAVPQPAVPGRPDRARVGPDPRAERAGGERRVAGADDGGVRRAAPPGARARHLRLHRRRAVHALVAGVDAATAERPGDPRAFPRLRAGADGAAGGQRAVPGGQPDRRDRADPRGPAARPRGDGRRAQRGIAGRADHAGSRAGTGELRGEHLVRPLRARRHAGARRARDQRRHRRPAGPAGHGAPLHRVGRRADARAARGLRRLRAGRDRQVARGDPQGGFAARCGV</sequence>
<proteinExistence type="predicted"/>
<feature type="compositionally biased region" description="Basic and acidic residues" evidence="1">
    <location>
        <begin position="118"/>
        <end position="147"/>
    </location>
</feature>